<gene>
    <name evidence="5" type="ORF">CSKR_102201</name>
</gene>
<feature type="compositionally biased region" description="Polar residues" evidence="2">
    <location>
        <begin position="1"/>
        <end position="28"/>
    </location>
</feature>
<feature type="region of interest" description="Disordered" evidence="2">
    <location>
        <begin position="1012"/>
        <end position="1044"/>
    </location>
</feature>
<feature type="region of interest" description="Disordered" evidence="2">
    <location>
        <begin position="1700"/>
        <end position="1722"/>
    </location>
</feature>
<evidence type="ECO:0000313" key="6">
    <source>
        <dbReference type="Proteomes" id="UP000286415"/>
    </source>
</evidence>
<keyword evidence="6" id="KW-1185">Reference proteome</keyword>
<dbReference type="EMBL" id="NIRI02000042">
    <property type="protein sequence ID" value="KAG5450127.1"/>
    <property type="molecule type" value="Genomic_DNA"/>
</dbReference>
<dbReference type="OrthoDB" id="9999986at2759"/>
<sequence>FQLMTAHQESNDGRSSVTNVCTSNSDSSIAEMKTKISKQNAGTVRKRKPPREARRKSLVYRKRRVPSYMKQPKLYKIVVLANGSYEYSARVSFTTIDELLYNGTHALRLASIARRAYLPGGEVVHSVKQLRKEKYVYLTCGEPFKDPRQLAEEFERLRERCTWSLTGIQFPADRSVQATQFRISKRFQKLNDRYGYRILAFKNGSSTEEYEVVVESGEFDVFLQLCTSRFQLGAPAKRVFSWDAKEIKQFSEIPKFDRIFATEEAQVHPSYHLLGPVWISKGESLSPSGVYGYLQRCIASLNPKISTMRGRKEQLENTRDGNHEYVRNKAILSMKAQELDEELQKTSEQLDESTASLNTLKAMQAQLSEEVERERVEGCHFTMRHINKIDTNNPLAEQPCLKLKVAVIEGQEKSDFFEVFFNIQRASRGVKDPKVVLHRLLEQISQTINRVNSQAIHNKRSLKRLFFAEGREVREVKQLHDDDTLLASFGQVDMQPKDYSLQLHFMKIFRETNGNLTFKSATSDEISSRTWSPKESPVYEEQFEHLYSDQYGVKLDNEDGVEKTSLEYLTGLTLLQSQDEERLLLAPMLEVGPSQEETVRRTGSVLQLWSLDKSGQIRPKLCPVNLALGLPKNAVKIAGAVNCDNMSSAKSRTSTVEDIVTGFRVALLEQDDEDKFQLWRFSTDGYVHNQGDESLVLTCLYKCEQKSSESNIGASCFIAACHILDRPQDSCQRWGIKQKRWSTFGQWRFSKVANPEWHKLALTWPIDREGEVNEALIWPVEGYLTPFAPPLDQRSSYAGGSSCNPKRLRVLRNGDAIVTNAIYVTGPKVVSVRKGKVLSQNEKVEGEGKNKGNQKSARVGSGEINQNERRPRVASVEFTTFLDSCTTALRLVSAARRLFDQEGNEHFTLENLPRDTLVHVSCGEPFINVWQAQQEAKLRNFFSSVHTIVKRAEMYVDHLREMKEDWVLTLSPRLIEGAVIVLQKIAPAALHSADENAEHTFVNLRKGKQMFSRTTNAGSETDQKPVEKTEATARNVATTSKTSSVSSNSRLQRFGLRYGGVIYPLGEPNLALTMMKGAGDDPVIQLKRLRYGEETQQFRITPDGFIRCGKYVLCLERPDNGWSEGFTNCGFAMVDPEYAQFGRALQMFQYDHQSGLIYAFSTSMLDREITVANMNNLCTSAVISLPIEQPGFKVTVGVKRDMGKKSKLNEGHPLNGAYVCPSCSKSLLGQFKLTPVEKGDGFVCAFSKPSEYKTSEPGSLGLFQGGCLDLSTFEARYNVSHWSSLASVDTHDIKKMKQARTRLLHAVEHEPKIDSLRLLVYNNGDARLLAPVLCIGSSIQGLLEQSTVRLGLANPVTTFYTIDGTPIHHVDDLHAWIEQNIDSIHKQALLWHKWCSQELLKNEPEEITDSLHGINQASESLEETIHRHSLDQRVSETAYKRVSSTKPVSRVIYTGHPDVKRIMESGILDGTKFGSRNNVCLTPVQLDLPDADRYPTVTLTSHGRVFQIGDSEGPGENNLYMLVIKIVGLDGLKRFLTKTNTNTTEGRRLRLVTAYEIFGNQIRSDIFQADTSSFEDIAQIQIQSRPGPLKNYLTNVCPKLQVNILPVLDDSKGDNTQDNTDLQPSHPIAHCYISLESLNVIDDVSNSQISSTPCKLLMNSPTQQSPKESEDGRGDEGQEVGNKAEYGFSACVYLIKKRSSDTEKHMVPPPTEDESTQNEENLPNWVTFPIEVWASCGEEFVPLHKIYDDPEWIRSRLEAEKKADESSAPITSDSSTSFNSLRDDGSNSRLQDPQPAPERAKPNLPLTAPLYKQPQRKRIFVYKNREVPSKSVLVWGDNLDAMMQDASSKLGCTKNPDRFCTLDGNRINQLKDLKQDQIVCLVCCGERFIVPKEIRQAQISANWVRARRKYGPEATDIVVQTRTHPFVNVDPFELPSFEQQKQNQQQQTNQRGVTTELKRVYVFENGKPVDTAQPITGSSLGQLLGRAYVMLRLPQRPVCFYTPEGTKITSFQQVMHDDVLAVSTTGQRFIRQPRSK</sequence>
<evidence type="ECO:0000256" key="1">
    <source>
        <dbReference type="SAM" id="Coils"/>
    </source>
</evidence>
<dbReference type="GO" id="GO:0030496">
    <property type="term" value="C:midbody"/>
    <property type="evidence" value="ECO:0007669"/>
    <property type="project" value="TreeGrafter"/>
</dbReference>
<dbReference type="Proteomes" id="UP000286415">
    <property type="component" value="Unassembled WGS sequence"/>
</dbReference>
<keyword evidence="1" id="KW-0175">Coiled coil</keyword>
<dbReference type="Gene3D" id="3.10.20.230">
    <property type="entry name" value="Doublecortin domain"/>
    <property type="match status" value="1"/>
</dbReference>
<dbReference type="GO" id="GO:0008017">
    <property type="term" value="F:microtubule binding"/>
    <property type="evidence" value="ECO:0007669"/>
    <property type="project" value="InterPro"/>
</dbReference>
<dbReference type="Pfam" id="PF24478">
    <property type="entry name" value="DCX2_DCDC1"/>
    <property type="match status" value="1"/>
</dbReference>
<evidence type="ECO:0000313" key="5">
    <source>
        <dbReference type="EMBL" id="KAG5450127.1"/>
    </source>
</evidence>
<feature type="domain" description="DCDC1 second doublecortin-like" evidence="3">
    <location>
        <begin position="183"/>
        <end position="291"/>
    </location>
</feature>
<dbReference type="GO" id="GO:1902412">
    <property type="term" value="P:regulation of mitotic cytokinesis"/>
    <property type="evidence" value="ECO:0007669"/>
    <property type="project" value="InterPro"/>
</dbReference>
<feature type="region of interest" description="Disordered" evidence="2">
    <location>
        <begin position="1760"/>
        <end position="1808"/>
    </location>
</feature>
<feature type="compositionally biased region" description="Basic residues" evidence="2">
    <location>
        <begin position="44"/>
        <end position="57"/>
    </location>
</feature>
<feature type="compositionally biased region" description="Basic and acidic residues" evidence="2">
    <location>
        <begin position="1667"/>
        <end position="1676"/>
    </location>
</feature>
<feature type="region of interest" description="Disordered" evidence="2">
    <location>
        <begin position="1652"/>
        <end position="1681"/>
    </location>
</feature>
<dbReference type="InterPro" id="IPR035992">
    <property type="entry name" value="Ricin_B-like_lectins"/>
</dbReference>
<feature type="domain" description="Doublecortin" evidence="4">
    <location>
        <begin position="402"/>
        <end position="491"/>
    </location>
</feature>
<dbReference type="CDD" id="cd17157">
    <property type="entry name" value="DCX2_DCDC5"/>
    <property type="match status" value="1"/>
</dbReference>
<dbReference type="PANTHER" id="PTHR46302">
    <property type="entry name" value="DOUBLECORTIN DOMAIN-CONTAINING PROTEIN 1"/>
    <property type="match status" value="1"/>
</dbReference>
<organism evidence="5 6">
    <name type="scientific">Clonorchis sinensis</name>
    <name type="common">Chinese liver fluke</name>
    <dbReference type="NCBI Taxonomy" id="79923"/>
    <lineage>
        <taxon>Eukaryota</taxon>
        <taxon>Metazoa</taxon>
        <taxon>Spiralia</taxon>
        <taxon>Lophotrochozoa</taxon>
        <taxon>Platyhelminthes</taxon>
        <taxon>Trematoda</taxon>
        <taxon>Digenea</taxon>
        <taxon>Opisthorchiida</taxon>
        <taxon>Opisthorchiata</taxon>
        <taxon>Opisthorchiidae</taxon>
        <taxon>Clonorchis</taxon>
    </lineage>
</organism>
<accession>A0A8T1ML51</accession>
<dbReference type="SUPFAM" id="SSF89837">
    <property type="entry name" value="Doublecortin (DC)"/>
    <property type="match status" value="5"/>
</dbReference>
<dbReference type="PANTHER" id="PTHR46302:SF3">
    <property type="entry name" value="DOUBLECORTIN DOMAIN-CONTAINING PROTEIN 1"/>
    <property type="match status" value="1"/>
</dbReference>
<name>A0A8T1ML51_CLOSI</name>
<dbReference type="Pfam" id="PF25510">
    <property type="entry name" value="Ubiquitin_DCDC1"/>
    <property type="match status" value="1"/>
</dbReference>
<evidence type="ECO:0000256" key="2">
    <source>
        <dbReference type="SAM" id="MobiDB-lite"/>
    </source>
</evidence>
<feature type="non-terminal residue" evidence="5">
    <location>
        <position position="1"/>
    </location>
</feature>
<dbReference type="PROSITE" id="PS50231">
    <property type="entry name" value="RICIN_B_LECTIN"/>
    <property type="match status" value="1"/>
</dbReference>
<proteinExistence type="predicted"/>
<evidence type="ECO:0000259" key="3">
    <source>
        <dbReference type="Pfam" id="PF24478"/>
    </source>
</evidence>
<feature type="compositionally biased region" description="Basic and acidic residues" evidence="2">
    <location>
        <begin position="1021"/>
        <end position="1031"/>
    </location>
</feature>
<reference evidence="5 6" key="1">
    <citation type="journal article" date="2018" name="Biotechnol. Adv.">
        <title>Improved genomic resources and new bioinformatic workflow for the carcinogenic parasite Clonorchis sinensis: Biotechnological implications.</title>
        <authorList>
            <person name="Wang D."/>
            <person name="Korhonen P.K."/>
            <person name="Gasser R.B."/>
            <person name="Young N.D."/>
        </authorList>
    </citation>
    <scope>NUCLEOTIDE SEQUENCE [LARGE SCALE GENOMIC DNA]</scope>
    <source>
        <strain evidence="5">Cs-k2</strain>
    </source>
</reference>
<reference evidence="5 6" key="2">
    <citation type="journal article" date="2021" name="Genomics">
        <title>High-quality reference genome for Clonorchis sinensis.</title>
        <authorList>
            <person name="Young N.D."/>
            <person name="Stroehlein A.J."/>
            <person name="Kinkar L."/>
            <person name="Wang T."/>
            <person name="Sohn W.M."/>
            <person name="Chang B.C.H."/>
            <person name="Kaur P."/>
            <person name="Weisz D."/>
            <person name="Dudchenko O."/>
            <person name="Aiden E.L."/>
            <person name="Korhonen P.K."/>
            <person name="Gasser R.B."/>
        </authorList>
    </citation>
    <scope>NUCLEOTIDE SEQUENCE [LARGE SCALE GENOMIC DNA]</scope>
    <source>
        <strain evidence="5">Cs-k2</strain>
    </source>
</reference>
<protein>
    <submittedName>
        <fullName evidence="5">Doublecortin domain-containing protein 1</fullName>
    </submittedName>
</protein>
<dbReference type="InterPro" id="IPR057424">
    <property type="entry name" value="Ubiquitin_DCDC1"/>
</dbReference>
<dbReference type="InterPro" id="IPR036572">
    <property type="entry name" value="Doublecortin_dom_sf"/>
</dbReference>
<evidence type="ECO:0000259" key="4">
    <source>
        <dbReference type="Pfam" id="PF25510"/>
    </source>
</evidence>
<feature type="coiled-coil region" evidence="1">
    <location>
        <begin position="329"/>
        <end position="377"/>
    </location>
</feature>
<comment type="caution">
    <text evidence="5">The sequence shown here is derived from an EMBL/GenBank/DDBJ whole genome shotgun (WGS) entry which is preliminary data.</text>
</comment>
<feature type="compositionally biased region" description="Low complexity" evidence="2">
    <location>
        <begin position="1766"/>
        <end position="1777"/>
    </location>
</feature>
<feature type="region of interest" description="Disordered" evidence="2">
    <location>
        <begin position="841"/>
        <end position="866"/>
    </location>
</feature>
<feature type="compositionally biased region" description="Polar residues" evidence="2">
    <location>
        <begin position="1652"/>
        <end position="1666"/>
    </location>
</feature>
<dbReference type="SUPFAM" id="SSF50370">
    <property type="entry name" value="Ricin B-like lectins"/>
    <property type="match status" value="1"/>
</dbReference>
<dbReference type="InterPro" id="IPR043188">
    <property type="entry name" value="DCDC1"/>
</dbReference>
<dbReference type="CDD" id="cd17156">
    <property type="entry name" value="DCX1_DCDC5"/>
    <property type="match status" value="1"/>
</dbReference>
<feature type="region of interest" description="Disordered" evidence="2">
    <location>
        <begin position="1"/>
        <end position="57"/>
    </location>
</feature>
<dbReference type="InterPro" id="IPR056415">
    <property type="entry name" value="DCX2_DCDC1"/>
</dbReference>
<dbReference type="GO" id="GO:0035556">
    <property type="term" value="P:intracellular signal transduction"/>
    <property type="evidence" value="ECO:0007669"/>
    <property type="project" value="InterPro"/>
</dbReference>